<dbReference type="EMBL" id="VLKP01000006">
    <property type="protein sequence ID" value="TWI10693.1"/>
    <property type="molecule type" value="Genomic_DNA"/>
</dbReference>
<dbReference type="InterPro" id="IPR022346">
    <property type="entry name" value="T2SS_GspH"/>
</dbReference>
<evidence type="ECO:0000256" key="9">
    <source>
        <dbReference type="ARBA" id="ARBA00025772"/>
    </source>
</evidence>
<dbReference type="NCBIfam" id="TIGR02532">
    <property type="entry name" value="IV_pilin_GFxxxE"/>
    <property type="match status" value="1"/>
</dbReference>
<evidence type="ECO:0000256" key="10">
    <source>
        <dbReference type="ARBA" id="ARBA00030775"/>
    </source>
</evidence>
<organism evidence="13 14">
    <name type="scientific">Aerolutibacter ruishenii</name>
    <dbReference type="NCBI Taxonomy" id="686800"/>
    <lineage>
        <taxon>Bacteria</taxon>
        <taxon>Pseudomonadati</taxon>
        <taxon>Pseudomonadota</taxon>
        <taxon>Gammaproteobacteria</taxon>
        <taxon>Lysobacterales</taxon>
        <taxon>Lysobacteraceae</taxon>
        <taxon>Aerolutibacter</taxon>
    </lineage>
</organism>
<keyword evidence="8 11" id="KW-0472">Membrane</keyword>
<evidence type="ECO:0000256" key="8">
    <source>
        <dbReference type="ARBA" id="ARBA00023136"/>
    </source>
</evidence>
<dbReference type="Gene3D" id="3.55.40.10">
    <property type="entry name" value="minor pseudopilin epsh domain"/>
    <property type="match status" value="1"/>
</dbReference>
<protein>
    <recommendedName>
        <fullName evidence="2">Type II secretion system protein H</fullName>
    </recommendedName>
    <alternativeName>
        <fullName evidence="10">General secretion pathway protein H</fullName>
    </alternativeName>
</protein>
<keyword evidence="14" id="KW-1185">Reference proteome</keyword>
<dbReference type="InterPro" id="IPR012902">
    <property type="entry name" value="N_methyl_site"/>
</dbReference>
<feature type="transmembrane region" description="Helical" evidence="11">
    <location>
        <begin position="7"/>
        <end position="28"/>
    </location>
</feature>
<evidence type="ECO:0000256" key="7">
    <source>
        <dbReference type="ARBA" id="ARBA00022989"/>
    </source>
</evidence>
<dbReference type="Pfam" id="PF07963">
    <property type="entry name" value="N_methyl"/>
    <property type="match status" value="1"/>
</dbReference>
<dbReference type="GO" id="GO:0015627">
    <property type="term" value="C:type II protein secretion system complex"/>
    <property type="evidence" value="ECO:0007669"/>
    <property type="project" value="InterPro"/>
</dbReference>
<evidence type="ECO:0000256" key="4">
    <source>
        <dbReference type="ARBA" id="ARBA00022481"/>
    </source>
</evidence>
<dbReference type="Proteomes" id="UP000316471">
    <property type="component" value="Unassembled WGS sequence"/>
</dbReference>
<name>A0A562LT08_9GAMM</name>
<comment type="similarity">
    <text evidence="9">Belongs to the GSP H family.</text>
</comment>
<dbReference type="Pfam" id="PF12019">
    <property type="entry name" value="GspH"/>
    <property type="match status" value="1"/>
</dbReference>
<keyword evidence="6 11" id="KW-0812">Transmembrane</keyword>
<evidence type="ECO:0000313" key="14">
    <source>
        <dbReference type="Proteomes" id="UP000316471"/>
    </source>
</evidence>
<feature type="domain" description="General secretion pathway GspH" evidence="12">
    <location>
        <begin position="58"/>
        <end position="160"/>
    </location>
</feature>
<evidence type="ECO:0000256" key="6">
    <source>
        <dbReference type="ARBA" id="ARBA00022692"/>
    </source>
</evidence>
<dbReference type="InterPro" id="IPR045584">
    <property type="entry name" value="Pilin-like"/>
</dbReference>
<keyword evidence="4" id="KW-0488">Methylation</keyword>
<dbReference type="AlphaFoldDB" id="A0A562LT08"/>
<comment type="caution">
    <text evidence="13">The sequence shown here is derived from an EMBL/GenBank/DDBJ whole genome shotgun (WGS) entry which is preliminary data.</text>
</comment>
<keyword evidence="5" id="KW-0997">Cell inner membrane</keyword>
<comment type="subcellular location">
    <subcellularLocation>
        <location evidence="1">Cell inner membrane</location>
        <topology evidence="1">Single-pass membrane protein</topology>
    </subcellularLocation>
</comment>
<evidence type="ECO:0000313" key="13">
    <source>
        <dbReference type="EMBL" id="TWI10693.1"/>
    </source>
</evidence>
<proteinExistence type="inferred from homology"/>
<evidence type="ECO:0000256" key="3">
    <source>
        <dbReference type="ARBA" id="ARBA00022475"/>
    </source>
</evidence>
<sequence>MRKEANGFSLLEALIAMAVVAVLAGIAIPSWQSARATVHAGKARTEMLETIMAAVRHSALAGTEVVLCRPVNDSVEQCATTTNWTEGWALFADLNGNRRRDANEPIIHRQAALTGGVKLWTTGGRTRLVFQPNGGNAGSNVTFTLCDDRGPGKAVTFVLANHGRMRWGRPTSAAAQQCVYGA</sequence>
<evidence type="ECO:0000256" key="11">
    <source>
        <dbReference type="SAM" id="Phobius"/>
    </source>
</evidence>
<evidence type="ECO:0000256" key="5">
    <source>
        <dbReference type="ARBA" id="ARBA00022519"/>
    </source>
</evidence>
<reference evidence="13 14" key="1">
    <citation type="journal article" date="2015" name="Stand. Genomic Sci.">
        <title>Genomic Encyclopedia of Bacterial and Archaeal Type Strains, Phase III: the genomes of soil and plant-associated and newly described type strains.</title>
        <authorList>
            <person name="Whitman W.B."/>
            <person name="Woyke T."/>
            <person name="Klenk H.P."/>
            <person name="Zhou Y."/>
            <person name="Lilburn T.G."/>
            <person name="Beck B.J."/>
            <person name="De Vos P."/>
            <person name="Vandamme P."/>
            <person name="Eisen J.A."/>
            <person name="Garrity G."/>
            <person name="Hugenholtz P."/>
            <person name="Kyrpides N.C."/>
        </authorList>
    </citation>
    <scope>NUCLEOTIDE SEQUENCE [LARGE SCALE GENOMIC DNA]</scope>
    <source>
        <strain evidence="13 14">CGMCC 1.10136</strain>
    </source>
</reference>
<evidence type="ECO:0000256" key="2">
    <source>
        <dbReference type="ARBA" id="ARBA00021549"/>
    </source>
</evidence>
<dbReference type="GO" id="GO:0015628">
    <property type="term" value="P:protein secretion by the type II secretion system"/>
    <property type="evidence" value="ECO:0007669"/>
    <property type="project" value="InterPro"/>
</dbReference>
<gene>
    <name evidence="13" type="ORF">IP93_01787</name>
</gene>
<evidence type="ECO:0000256" key="1">
    <source>
        <dbReference type="ARBA" id="ARBA00004377"/>
    </source>
</evidence>
<accession>A0A562LT08</accession>
<keyword evidence="3" id="KW-1003">Cell membrane</keyword>
<dbReference type="GO" id="GO:0005886">
    <property type="term" value="C:plasma membrane"/>
    <property type="evidence" value="ECO:0007669"/>
    <property type="project" value="UniProtKB-SubCell"/>
</dbReference>
<evidence type="ECO:0000259" key="12">
    <source>
        <dbReference type="Pfam" id="PF12019"/>
    </source>
</evidence>
<keyword evidence="7 11" id="KW-1133">Transmembrane helix</keyword>
<dbReference type="SUPFAM" id="SSF54523">
    <property type="entry name" value="Pili subunits"/>
    <property type="match status" value="1"/>
</dbReference>